<dbReference type="Proteomes" id="UP000321960">
    <property type="component" value="Unassembled WGS sequence"/>
</dbReference>
<dbReference type="AlphaFoldDB" id="A0A512JBV8"/>
<evidence type="ECO:0000313" key="1">
    <source>
        <dbReference type="EMBL" id="GEP07442.1"/>
    </source>
</evidence>
<sequence length="54" mass="6149">MSVESALLNSLRERVADAETPDRQLFTDVWFTCSGKQSPNMKFHEPLTKPIVAR</sequence>
<dbReference type="Proteomes" id="UP001156856">
    <property type="component" value="Unassembled WGS sequence"/>
</dbReference>
<evidence type="ECO:0000313" key="3">
    <source>
        <dbReference type="Proteomes" id="UP000321960"/>
    </source>
</evidence>
<organism evidence="1 3">
    <name type="scientific">Methylobacterium oxalidis</name>
    <dbReference type="NCBI Taxonomy" id="944322"/>
    <lineage>
        <taxon>Bacteria</taxon>
        <taxon>Pseudomonadati</taxon>
        <taxon>Pseudomonadota</taxon>
        <taxon>Alphaproteobacteria</taxon>
        <taxon>Hyphomicrobiales</taxon>
        <taxon>Methylobacteriaceae</taxon>
        <taxon>Methylobacterium</taxon>
    </lineage>
</organism>
<reference evidence="4" key="2">
    <citation type="journal article" date="2019" name="Int. J. Syst. Evol. Microbiol.">
        <title>The Global Catalogue of Microorganisms (GCM) 10K type strain sequencing project: providing services to taxonomists for standard genome sequencing and annotation.</title>
        <authorList>
            <consortium name="The Broad Institute Genomics Platform"/>
            <consortium name="The Broad Institute Genome Sequencing Center for Infectious Disease"/>
            <person name="Wu L."/>
            <person name="Ma J."/>
        </authorList>
    </citation>
    <scope>NUCLEOTIDE SEQUENCE [LARGE SCALE GENOMIC DNA]</scope>
    <source>
        <strain evidence="4">NBRC 107715</strain>
    </source>
</reference>
<dbReference type="EMBL" id="BSPK01000027">
    <property type="protein sequence ID" value="GLS63823.1"/>
    <property type="molecule type" value="Genomic_DNA"/>
</dbReference>
<keyword evidence="4" id="KW-1185">Reference proteome</keyword>
<gene>
    <name evidence="2" type="ORF">GCM10007888_22040</name>
    <name evidence="1" type="ORF">MOX02_54800</name>
</gene>
<evidence type="ECO:0000313" key="2">
    <source>
        <dbReference type="EMBL" id="GLS63823.1"/>
    </source>
</evidence>
<reference evidence="2" key="4">
    <citation type="submission" date="2023-01" db="EMBL/GenBank/DDBJ databases">
        <title>Draft genome sequence of Methylobacterium oxalidis strain NBRC 107715.</title>
        <authorList>
            <person name="Sun Q."/>
            <person name="Mori K."/>
        </authorList>
    </citation>
    <scope>NUCLEOTIDE SEQUENCE</scope>
    <source>
        <strain evidence="2">NBRC 107715</strain>
    </source>
</reference>
<proteinExistence type="predicted"/>
<protein>
    <submittedName>
        <fullName evidence="1">Uncharacterized protein</fullName>
    </submittedName>
</protein>
<accession>A0A512JBV8</accession>
<dbReference type="EMBL" id="BJZU01000154">
    <property type="protein sequence ID" value="GEP07442.1"/>
    <property type="molecule type" value="Genomic_DNA"/>
</dbReference>
<comment type="caution">
    <text evidence="1">The sequence shown here is derived from an EMBL/GenBank/DDBJ whole genome shotgun (WGS) entry which is preliminary data.</text>
</comment>
<name>A0A512JBV8_9HYPH</name>
<evidence type="ECO:0000313" key="4">
    <source>
        <dbReference type="Proteomes" id="UP001156856"/>
    </source>
</evidence>
<dbReference type="RefSeq" id="WP_170268012.1">
    <property type="nucleotide sequence ID" value="NZ_BJZU01000154.1"/>
</dbReference>
<reference evidence="1 3" key="3">
    <citation type="submission" date="2019-07" db="EMBL/GenBank/DDBJ databases">
        <title>Whole genome shotgun sequence of Methylobacterium oxalidis NBRC 107715.</title>
        <authorList>
            <person name="Hosoyama A."/>
            <person name="Uohara A."/>
            <person name="Ohji S."/>
            <person name="Ichikawa N."/>
        </authorList>
    </citation>
    <scope>NUCLEOTIDE SEQUENCE [LARGE SCALE GENOMIC DNA]</scope>
    <source>
        <strain evidence="1 3">NBRC 107715</strain>
    </source>
</reference>
<reference evidence="2" key="1">
    <citation type="journal article" date="2014" name="Int. J. Syst. Evol. Microbiol.">
        <title>Complete genome of a new Firmicutes species belonging to the dominant human colonic microbiota ('Ruminococcus bicirculans') reveals two chromosomes and a selective capacity to utilize plant glucans.</title>
        <authorList>
            <consortium name="NISC Comparative Sequencing Program"/>
            <person name="Wegmann U."/>
            <person name="Louis P."/>
            <person name="Goesmann A."/>
            <person name="Henrissat B."/>
            <person name="Duncan S.H."/>
            <person name="Flint H.J."/>
        </authorList>
    </citation>
    <scope>NUCLEOTIDE SEQUENCE</scope>
    <source>
        <strain evidence="2">NBRC 107715</strain>
    </source>
</reference>